<gene>
    <name evidence="2" type="ORF">C1280_04200</name>
</gene>
<keyword evidence="2" id="KW-0489">Methyltransferase</keyword>
<evidence type="ECO:0000313" key="2">
    <source>
        <dbReference type="EMBL" id="AWM36292.1"/>
    </source>
</evidence>
<dbReference type="Gene3D" id="3.30.1460.30">
    <property type="entry name" value="YgaC/TfoX-N like chaperone"/>
    <property type="match status" value="1"/>
</dbReference>
<dbReference type="RefSeq" id="WP_010044933.1">
    <property type="nucleotide sequence ID" value="NZ_CP025958.1"/>
</dbReference>
<evidence type="ECO:0000313" key="3">
    <source>
        <dbReference type="Proteomes" id="UP000245802"/>
    </source>
</evidence>
<evidence type="ECO:0000259" key="1">
    <source>
        <dbReference type="Pfam" id="PF04993"/>
    </source>
</evidence>
<keyword evidence="3" id="KW-1185">Reference proteome</keyword>
<proteinExistence type="predicted"/>
<dbReference type="SUPFAM" id="SSF159894">
    <property type="entry name" value="YgaC/TfoX-N like"/>
    <property type="match status" value="1"/>
</dbReference>
<reference evidence="2 3" key="1">
    <citation type="submission" date="2018-01" db="EMBL/GenBank/DDBJ databases">
        <title>G. obscuriglobus.</title>
        <authorList>
            <person name="Franke J."/>
            <person name="Blomberg W."/>
            <person name="Selmecki A."/>
        </authorList>
    </citation>
    <scope>NUCLEOTIDE SEQUENCE [LARGE SCALE GENOMIC DNA]</scope>
    <source>
        <strain evidence="2 3">DSM 5831</strain>
    </source>
</reference>
<dbReference type="Pfam" id="PF04993">
    <property type="entry name" value="TfoX_N"/>
    <property type="match status" value="1"/>
</dbReference>
<dbReference type="GO" id="GO:0008168">
    <property type="term" value="F:methyltransferase activity"/>
    <property type="evidence" value="ECO:0007669"/>
    <property type="project" value="UniProtKB-KW"/>
</dbReference>
<dbReference type="AlphaFoldDB" id="A0A2Z3GW33"/>
<accession>A0A2Z3GW33</accession>
<protein>
    <submittedName>
        <fullName evidence="2">RNA methyltransferase</fullName>
    </submittedName>
</protein>
<organism evidence="2 3">
    <name type="scientific">Gemmata obscuriglobus</name>
    <dbReference type="NCBI Taxonomy" id="114"/>
    <lineage>
        <taxon>Bacteria</taxon>
        <taxon>Pseudomonadati</taxon>
        <taxon>Planctomycetota</taxon>
        <taxon>Planctomycetia</taxon>
        <taxon>Gemmatales</taxon>
        <taxon>Gemmataceae</taxon>
        <taxon>Gemmata</taxon>
    </lineage>
</organism>
<keyword evidence="2" id="KW-0808">Transferase</keyword>
<dbReference type="Proteomes" id="UP000245802">
    <property type="component" value="Chromosome"/>
</dbReference>
<dbReference type="GO" id="GO:0032259">
    <property type="term" value="P:methylation"/>
    <property type="evidence" value="ECO:0007669"/>
    <property type="project" value="UniProtKB-KW"/>
</dbReference>
<feature type="domain" description="TfoX N-terminal" evidence="1">
    <location>
        <begin position="28"/>
        <end position="111"/>
    </location>
</feature>
<dbReference type="OrthoDB" id="214902at2"/>
<dbReference type="InterPro" id="IPR007076">
    <property type="entry name" value="TfoX_N"/>
</dbReference>
<dbReference type="KEGG" id="gog:C1280_04200"/>
<name>A0A2Z3GW33_9BACT</name>
<sequence length="118" mass="13066">MPGPRKTSAKATTDPQLVERVRVVLNGTRSVVEKKLFGGIAWLLNGNVCVGVWQRWLIARLGGDDVAALRDPNVRPFDITGKPMRGWVKVEPAGCATDDELRDWVQQCVAFVRTLPVK</sequence>
<dbReference type="EMBL" id="CP025958">
    <property type="protein sequence ID" value="AWM36292.1"/>
    <property type="molecule type" value="Genomic_DNA"/>
</dbReference>